<dbReference type="Pfam" id="PF00106">
    <property type="entry name" value="adh_short"/>
    <property type="match status" value="1"/>
</dbReference>
<dbReference type="KEGG" id="por:APT59_15250"/>
<dbReference type="PANTHER" id="PTHR42901:SF1">
    <property type="entry name" value="ALCOHOL DEHYDROGENASE"/>
    <property type="match status" value="1"/>
</dbReference>
<dbReference type="InterPro" id="IPR020904">
    <property type="entry name" value="Sc_DH/Rdtase_CS"/>
</dbReference>
<dbReference type="PANTHER" id="PTHR42901">
    <property type="entry name" value="ALCOHOL DEHYDROGENASE"/>
    <property type="match status" value="1"/>
</dbReference>
<sequence length="245" mass="25459">MFDYQAPAELLKDRVILITGANRGIGAALARGCAALGARVILQGRDTAALDQVRDEIQASGGQAAETLVLDLEQADAAAYAALAARLQQRHGRLDGLVHNAGLLGPRVLLEETPAPALAQVLQVNVQAGFALTQALLPLLKAADQASVIFTSSSVGRKGRAGWGAYSVSKFATEGLMQVWAEELADAGIRVNSVNPGGTRTAMRAAAYPDEDPARVPAPEAILPVYLYLLGPASQGTTGQALNAQ</sequence>
<dbReference type="OrthoDB" id="9790785at2"/>
<evidence type="ECO:0000256" key="1">
    <source>
        <dbReference type="ARBA" id="ARBA00006484"/>
    </source>
</evidence>
<accession>A0A0U4WM24</accession>
<evidence type="ECO:0000256" key="2">
    <source>
        <dbReference type="ARBA" id="ARBA00023002"/>
    </source>
</evidence>
<dbReference type="PRINTS" id="PR00081">
    <property type="entry name" value="GDHRDH"/>
</dbReference>
<dbReference type="SUPFAM" id="SSF51735">
    <property type="entry name" value="NAD(P)-binding Rossmann-fold domains"/>
    <property type="match status" value="1"/>
</dbReference>
<keyword evidence="2" id="KW-0560">Oxidoreductase</keyword>
<organism evidence="4 5">
    <name type="scientific">Pseudomonas oryzihabitans</name>
    <dbReference type="NCBI Taxonomy" id="47885"/>
    <lineage>
        <taxon>Bacteria</taxon>
        <taxon>Pseudomonadati</taxon>
        <taxon>Pseudomonadota</taxon>
        <taxon>Gammaproteobacteria</taxon>
        <taxon>Pseudomonadales</taxon>
        <taxon>Pseudomonadaceae</taxon>
        <taxon>Pseudomonas</taxon>
    </lineage>
</organism>
<evidence type="ECO:0000313" key="5">
    <source>
        <dbReference type="Proteomes" id="UP000064137"/>
    </source>
</evidence>
<proteinExistence type="inferred from homology"/>
<dbReference type="EMBL" id="CP013987">
    <property type="protein sequence ID" value="ALZ85484.1"/>
    <property type="molecule type" value="Genomic_DNA"/>
</dbReference>
<gene>
    <name evidence="4" type="ORF">APT59_15250</name>
</gene>
<dbReference type="Gene3D" id="3.40.50.720">
    <property type="entry name" value="NAD(P)-binding Rossmann-like Domain"/>
    <property type="match status" value="1"/>
</dbReference>
<dbReference type="InterPro" id="IPR036291">
    <property type="entry name" value="NAD(P)-bd_dom_sf"/>
</dbReference>
<dbReference type="AlphaFoldDB" id="A0A0U4WM24"/>
<dbReference type="InterPro" id="IPR057326">
    <property type="entry name" value="KR_dom"/>
</dbReference>
<evidence type="ECO:0000313" key="4">
    <source>
        <dbReference type="EMBL" id="ALZ85484.1"/>
    </source>
</evidence>
<comment type="similarity">
    <text evidence="1">Belongs to the short-chain dehydrogenases/reductases (SDR) family.</text>
</comment>
<dbReference type="SMART" id="SM00822">
    <property type="entry name" value="PKS_KR"/>
    <property type="match status" value="1"/>
</dbReference>
<evidence type="ECO:0000259" key="3">
    <source>
        <dbReference type="SMART" id="SM00822"/>
    </source>
</evidence>
<dbReference type="Proteomes" id="UP000064137">
    <property type="component" value="Chromosome"/>
</dbReference>
<name>A0A0U4WM24_9PSED</name>
<dbReference type="PROSITE" id="PS00061">
    <property type="entry name" value="ADH_SHORT"/>
    <property type="match status" value="1"/>
</dbReference>
<dbReference type="NCBIfam" id="NF006509">
    <property type="entry name" value="PRK08945.1"/>
    <property type="match status" value="1"/>
</dbReference>
<dbReference type="InterPro" id="IPR002347">
    <property type="entry name" value="SDR_fam"/>
</dbReference>
<dbReference type="RefSeq" id="WP_059315631.1">
    <property type="nucleotide sequence ID" value="NZ_CP013987.1"/>
</dbReference>
<protein>
    <submittedName>
        <fullName evidence="4">YciK family oxidoreductase</fullName>
    </submittedName>
</protein>
<feature type="domain" description="Ketoreductase" evidence="3">
    <location>
        <begin position="14"/>
        <end position="212"/>
    </location>
</feature>
<dbReference type="GO" id="GO:0016491">
    <property type="term" value="F:oxidoreductase activity"/>
    <property type="evidence" value="ECO:0007669"/>
    <property type="project" value="UniProtKB-KW"/>
</dbReference>
<reference evidence="4 5" key="1">
    <citation type="submission" date="2016-01" db="EMBL/GenBank/DDBJ databases">
        <title>Annotation of Pseudomonas oryzihabitans USDA-ARS-USMARC-56511.</title>
        <authorList>
            <person name="Harhay G.P."/>
            <person name="Harhay D.M."/>
            <person name="Smith T.P.L."/>
            <person name="Bono J.L."/>
            <person name="Heaton M.P."/>
            <person name="Clawson M.L."/>
            <person name="Chitko-Mckown C.G."/>
            <person name="Capik S.F."/>
            <person name="DeDonder K.D."/>
            <person name="Apley M.D."/>
            <person name="Lubbers B.V."/>
            <person name="White B.J."/>
            <person name="Larson R.L."/>
        </authorList>
    </citation>
    <scope>NUCLEOTIDE SEQUENCE [LARGE SCALE GENOMIC DNA]</scope>
    <source>
        <strain evidence="4 5">USDA-ARS-USMARC-56511</strain>
    </source>
</reference>